<dbReference type="InterPro" id="IPR036249">
    <property type="entry name" value="Thioredoxin-like_sf"/>
</dbReference>
<dbReference type="Gene3D" id="3.40.30.10">
    <property type="entry name" value="Glutaredoxin"/>
    <property type="match status" value="1"/>
</dbReference>
<protein>
    <submittedName>
        <fullName evidence="2">Uncharacterized protein</fullName>
    </submittedName>
</protein>
<accession>A0A177TJ42</accession>
<name>A0A177TJ42_9BASI</name>
<dbReference type="Proteomes" id="UP000077521">
    <property type="component" value="Unassembled WGS sequence"/>
</dbReference>
<sequence>MSAAPSGSSLADVPTNLPAPPQDGASKHLIGHPLPVLVELPCTKLNHPPASSNQALEKEIDDRGYVDLFNLALSRPVLLFIYPRTARPEEHIPDSWNQTPGARGCTPHLLSIPPLLTQMRQLEPELLIFGLSSQSPADQQETADRLELPFRLLSDEKGELREKLELPTFEWEGKSWLKRMTLYLRESQCVNLTYPVFPSNSAGEKAVDMLKAYRDQMSS</sequence>
<evidence type="ECO:0000313" key="2">
    <source>
        <dbReference type="EMBL" id="KAE8241076.1"/>
    </source>
</evidence>
<dbReference type="SUPFAM" id="SSF52833">
    <property type="entry name" value="Thioredoxin-like"/>
    <property type="match status" value="1"/>
</dbReference>
<reference evidence="2" key="2">
    <citation type="journal article" date="2019" name="IMA Fungus">
        <title>Genome sequencing and comparison of five Tilletia species to identify candidate genes for the detection of regulated species infecting wheat.</title>
        <authorList>
            <person name="Nguyen H.D.T."/>
            <person name="Sultana T."/>
            <person name="Kesanakurti P."/>
            <person name="Hambleton S."/>
        </authorList>
    </citation>
    <scope>NUCLEOTIDE SEQUENCE</scope>
    <source>
        <strain evidence="2">DAOMC 236416</strain>
    </source>
</reference>
<dbReference type="EMBL" id="LWDF02000975">
    <property type="protein sequence ID" value="KAE8241076.1"/>
    <property type="molecule type" value="Genomic_DNA"/>
</dbReference>
<keyword evidence="3" id="KW-1185">Reference proteome</keyword>
<evidence type="ECO:0000313" key="3">
    <source>
        <dbReference type="Proteomes" id="UP000077521"/>
    </source>
</evidence>
<evidence type="ECO:0000256" key="1">
    <source>
        <dbReference type="SAM" id="MobiDB-lite"/>
    </source>
</evidence>
<proteinExistence type="predicted"/>
<feature type="region of interest" description="Disordered" evidence="1">
    <location>
        <begin position="1"/>
        <end position="25"/>
    </location>
</feature>
<comment type="caution">
    <text evidence="2">The sequence shown here is derived from an EMBL/GenBank/DDBJ whole genome shotgun (WGS) entry which is preliminary data.</text>
</comment>
<organism evidence="2 3">
    <name type="scientific">Tilletia indica</name>
    <dbReference type="NCBI Taxonomy" id="43049"/>
    <lineage>
        <taxon>Eukaryota</taxon>
        <taxon>Fungi</taxon>
        <taxon>Dikarya</taxon>
        <taxon>Basidiomycota</taxon>
        <taxon>Ustilaginomycotina</taxon>
        <taxon>Exobasidiomycetes</taxon>
        <taxon>Tilletiales</taxon>
        <taxon>Tilletiaceae</taxon>
        <taxon>Tilletia</taxon>
    </lineage>
</organism>
<dbReference type="AlphaFoldDB" id="A0A177TJ42"/>
<gene>
    <name evidence="2" type="ORF">A4X13_0g7572</name>
</gene>
<reference evidence="2" key="1">
    <citation type="submission" date="2016-04" db="EMBL/GenBank/DDBJ databases">
        <authorList>
            <person name="Nguyen H.D."/>
            <person name="Samba Siva P."/>
            <person name="Cullis J."/>
            <person name="Levesque C.A."/>
            <person name="Hambleton S."/>
        </authorList>
    </citation>
    <scope>NUCLEOTIDE SEQUENCE</scope>
    <source>
        <strain evidence="2">DAOMC 236416</strain>
    </source>
</reference>